<dbReference type="PRINTS" id="PR00690">
    <property type="entry name" value="ADHESNFAMILY"/>
</dbReference>
<dbReference type="AlphaFoldDB" id="A0A1F7SE41"/>
<dbReference type="Gene3D" id="3.40.50.1980">
    <property type="entry name" value="Nitrogenase molybdenum iron protein domain"/>
    <property type="match status" value="2"/>
</dbReference>
<reference evidence="5 6" key="1">
    <citation type="journal article" date="2016" name="Nat. Commun.">
        <title>Thousands of microbial genomes shed light on interconnected biogeochemical processes in an aquifer system.</title>
        <authorList>
            <person name="Anantharaman K."/>
            <person name="Brown C.T."/>
            <person name="Hug L.A."/>
            <person name="Sharon I."/>
            <person name="Castelle C.J."/>
            <person name="Probst A.J."/>
            <person name="Thomas B.C."/>
            <person name="Singh A."/>
            <person name="Wilkins M.J."/>
            <person name="Karaoz U."/>
            <person name="Brodie E.L."/>
            <person name="Williams K.H."/>
            <person name="Hubbard S.S."/>
            <person name="Banfield J.F."/>
        </authorList>
    </citation>
    <scope>NUCLEOTIDE SEQUENCE [LARGE SCALE GENOMIC DNA]</scope>
</reference>
<evidence type="ECO:0000256" key="2">
    <source>
        <dbReference type="ARBA" id="ARBA00022729"/>
    </source>
</evidence>
<dbReference type="SUPFAM" id="SSF53807">
    <property type="entry name" value="Helical backbone' metal receptor"/>
    <property type="match status" value="1"/>
</dbReference>
<sequence>MLFTLLMLPMFINSAFADVNIVATLPWIGSIIREIGGDKVNITVLVKPNQDPHFIEAKPSMILKASKADILMYNGLDLEVGYLPLIITSSRNPRIQTGQKGNLDCSRYIAPIEIPQRDVDRSMGDIHPFGNPHYHLSPKNIMNVAEGIAQTLSDVDIANGKFYRANFISFKERLRERQKQWGDSLRGKRFIAFHKYFEYTAEEFGFQIIGYIEPMPGIPPSSAHIERLIGEINRIKPDGLLTTAYYGKRETEFLSQKTGVKVVVAPHDVGCREDVKDWFALMDKVIESLK</sequence>
<proteinExistence type="inferred from homology"/>
<dbReference type="PANTHER" id="PTHR42953">
    <property type="entry name" value="HIGH-AFFINITY ZINC UPTAKE SYSTEM PROTEIN ZNUA-RELATED"/>
    <property type="match status" value="1"/>
</dbReference>
<name>A0A1F7SE41_9BACT</name>
<dbReference type="InterPro" id="IPR006127">
    <property type="entry name" value="ZnuA-like"/>
</dbReference>
<dbReference type="Proteomes" id="UP000178082">
    <property type="component" value="Unassembled WGS sequence"/>
</dbReference>
<evidence type="ECO:0008006" key="7">
    <source>
        <dbReference type="Google" id="ProtNLM"/>
    </source>
</evidence>
<evidence type="ECO:0000313" key="6">
    <source>
        <dbReference type="Proteomes" id="UP000178082"/>
    </source>
</evidence>
<evidence type="ECO:0000313" key="5">
    <source>
        <dbReference type="EMBL" id="OGL52030.1"/>
    </source>
</evidence>
<evidence type="ECO:0000256" key="3">
    <source>
        <dbReference type="RuleBase" id="RU003512"/>
    </source>
</evidence>
<accession>A0A1F7SE41</accession>
<organism evidence="5 6">
    <name type="scientific">Candidatus Schekmanbacteria bacterium RIFCSPLOWO2_12_FULL_38_15</name>
    <dbReference type="NCBI Taxonomy" id="1817883"/>
    <lineage>
        <taxon>Bacteria</taxon>
        <taxon>Candidatus Schekmaniibacteriota</taxon>
    </lineage>
</organism>
<dbReference type="InterPro" id="IPR006128">
    <property type="entry name" value="Lipoprotein_PsaA-like"/>
</dbReference>
<dbReference type="STRING" id="1817883.A3G31_04450"/>
<dbReference type="InterPro" id="IPR006129">
    <property type="entry name" value="AdhesinB"/>
</dbReference>
<gene>
    <name evidence="5" type="ORF">A3G31_04450</name>
</gene>
<dbReference type="PANTHER" id="PTHR42953:SF2">
    <property type="entry name" value="ADHESION PROTEIN"/>
    <property type="match status" value="1"/>
</dbReference>
<comment type="similarity">
    <text evidence="3">Belongs to the bacterial solute-binding protein 9 family.</text>
</comment>
<keyword evidence="1 3" id="KW-0813">Transport</keyword>
<dbReference type="PRINTS" id="PR00691">
    <property type="entry name" value="ADHESINB"/>
</dbReference>
<dbReference type="GO" id="GO:0007155">
    <property type="term" value="P:cell adhesion"/>
    <property type="evidence" value="ECO:0007669"/>
    <property type="project" value="InterPro"/>
</dbReference>
<dbReference type="EMBL" id="MGDI01000034">
    <property type="protein sequence ID" value="OGL52030.1"/>
    <property type="molecule type" value="Genomic_DNA"/>
</dbReference>
<dbReference type="Pfam" id="PF01297">
    <property type="entry name" value="ZnuA"/>
    <property type="match status" value="1"/>
</dbReference>
<dbReference type="InterPro" id="IPR050492">
    <property type="entry name" value="Bact_metal-bind_prot9"/>
</dbReference>
<evidence type="ECO:0000256" key="4">
    <source>
        <dbReference type="SAM" id="SignalP"/>
    </source>
</evidence>
<keyword evidence="2 4" id="KW-0732">Signal</keyword>
<dbReference type="GO" id="GO:0046872">
    <property type="term" value="F:metal ion binding"/>
    <property type="evidence" value="ECO:0007669"/>
    <property type="project" value="InterPro"/>
</dbReference>
<evidence type="ECO:0000256" key="1">
    <source>
        <dbReference type="ARBA" id="ARBA00022448"/>
    </source>
</evidence>
<comment type="caution">
    <text evidence="5">The sequence shown here is derived from an EMBL/GenBank/DDBJ whole genome shotgun (WGS) entry which is preliminary data.</text>
</comment>
<dbReference type="GO" id="GO:0030001">
    <property type="term" value="P:metal ion transport"/>
    <property type="evidence" value="ECO:0007669"/>
    <property type="project" value="InterPro"/>
</dbReference>
<feature type="signal peptide" evidence="4">
    <location>
        <begin position="1"/>
        <end position="17"/>
    </location>
</feature>
<feature type="chain" id="PRO_5009532357" description="ABC transporter substrate-binding protein" evidence="4">
    <location>
        <begin position="18"/>
        <end position="290"/>
    </location>
</feature>
<protein>
    <recommendedName>
        <fullName evidence="7">ABC transporter substrate-binding protein</fullName>
    </recommendedName>
</protein>